<evidence type="ECO:0000313" key="1">
    <source>
        <dbReference type="EMBL" id="TWE10063.1"/>
    </source>
</evidence>
<dbReference type="EMBL" id="VIVQ01000002">
    <property type="protein sequence ID" value="TWE10063.1"/>
    <property type="molecule type" value="Genomic_DNA"/>
</dbReference>
<evidence type="ECO:0000313" key="2">
    <source>
        <dbReference type="Proteomes" id="UP000318297"/>
    </source>
</evidence>
<reference evidence="1 2" key="1">
    <citation type="submission" date="2019-06" db="EMBL/GenBank/DDBJ databases">
        <title>Sequencing the genomes of 1000 actinobacteria strains.</title>
        <authorList>
            <person name="Klenk H.-P."/>
        </authorList>
    </citation>
    <scope>NUCLEOTIDE SEQUENCE [LARGE SCALE GENOMIC DNA]</scope>
    <source>
        <strain evidence="1 2">DSM 19560</strain>
    </source>
</reference>
<dbReference type="Gene3D" id="3.10.129.10">
    <property type="entry name" value="Hotdog Thioesterase"/>
    <property type="match status" value="1"/>
</dbReference>
<comment type="caution">
    <text evidence="1">The sequence shown here is derived from an EMBL/GenBank/DDBJ whole genome shotgun (WGS) entry which is preliminary data.</text>
</comment>
<protein>
    <submittedName>
        <fullName evidence="1">Acyl-CoA thioester hydrolase</fullName>
    </submittedName>
</protein>
<dbReference type="InterPro" id="IPR029069">
    <property type="entry name" value="HotDog_dom_sf"/>
</dbReference>
<accession>A0A561E376</accession>
<sequence length="146" mass="16156">MDGETAYVPAGFSQELVVQWSDTDAAGHHHHTAIARFAEATEAAWMRALALPDYFGRAPRVRYEVDYLDRLFFGQSVRVTLRITHVGTSSLHFAFEVWALDDQGDPTVRAAAGKYVTVHASDATSSASPWPPLWRERLTAAADAPR</sequence>
<dbReference type="Proteomes" id="UP000318297">
    <property type="component" value="Unassembled WGS sequence"/>
</dbReference>
<dbReference type="GO" id="GO:0016787">
    <property type="term" value="F:hydrolase activity"/>
    <property type="evidence" value="ECO:0007669"/>
    <property type="project" value="UniProtKB-KW"/>
</dbReference>
<name>A0A561E376_9MICO</name>
<dbReference type="AlphaFoldDB" id="A0A561E376"/>
<proteinExistence type="predicted"/>
<dbReference type="RefSeq" id="WP_211841706.1">
    <property type="nucleotide sequence ID" value="NZ_VIVQ01000002.1"/>
</dbReference>
<keyword evidence="2" id="KW-1185">Reference proteome</keyword>
<keyword evidence="1" id="KW-0378">Hydrolase</keyword>
<dbReference type="CDD" id="cd00586">
    <property type="entry name" value="4HBT"/>
    <property type="match status" value="1"/>
</dbReference>
<dbReference type="Pfam" id="PF13279">
    <property type="entry name" value="4HBT_2"/>
    <property type="match status" value="1"/>
</dbReference>
<gene>
    <name evidence="1" type="ORF">BKA23_2411</name>
</gene>
<organism evidence="1 2">
    <name type="scientific">Rudaeicoccus suwonensis</name>
    <dbReference type="NCBI Taxonomy" id="657409"/>
    <lineage>
        <taxon>Bacteria</taxon>
        <taxon>Bacillati</taxon>
        <taxon>Actinomycetota</taxon>
        <taxon>Actinomycetes</taxon>
        <taxon>Micrococcales</taxon>
        <taxon>Dermacoccaceae</taxon>
        <taxon>Rudaeicoccus</taxon>
    </lineage>
</organism>
<dbReference type="SUPFAM" id="SSF54637">
    <property type="entry name" value="Thioesterase/thiol ester dehydrase-isomerase"/>
    <property type="match status" value="1"/>
</dbReference>